<organism evidence="2 3">
    <name type="scientific">endosymbiont of Riftia pachyptila</name>
    <name type="common">vent Ph05</name>
    <dbReference type="NCBI Taxonomy" id="1048808"/>
    <lineage>
        <taxon>Bacteria</taxon>
        <taxon>Pseudomonadati</taxon>
        <taxon>Pseudomonadota</taxon>
        <taxon>Gammaproteobacteria</taxon>
        <taxon>sulfur-oxidizing symbionts</taxon>
    </lineage>
</organism>
<keyword evidence="3" id="KW-1185">Reference proteome</keyword>
<keyword evidence="1" id="KW-0472">Membrane</keyword>
<dbReference type="AlphaFoldDB" id="G2DBL3"/>
<accession>G2DBL3</accession>
<dbReference type="PANTHER" id="PTHR36302">
    <property type="entry name" value="BLR7088 PROTEIN"/>
    <property type="match status" value="1"/>
</dbReference>
<dbReference type="InterPro" id="IPR036182">
    <property type="entry name" value="PCuAC_sf"/>
</dbReference>
<dbReference type="Gene3D" id="2.60.40.1890">
    <property type="entry name" value="PCu(A)C copper chaperone"/>
    <property type="match status" value="1"/>
</dbReference>
<protein>
    <submittedName>
        <fullName evidence="2">Putative copper-binding protein</fullName>
    </submittedName>
</protein>
<evidence type="ECO:0000313" key="2">
    <source>
        <dbReference type="EMBL" id="EGV52004.1"/>
    </source>
</evidence>
<dbReference type="Proteomes" id="UP000004491">
    <property type="component" value="Unassembled WGS sequence"/>
</dbReference>
<sequence>MPLPSRQWPLFSGVIVNIFRTVVSLVFLMVCAAAWAGSVADQVEVEDPYVRGVPPGQPNSASFLRLTNHGSVDSALVGARSPVAKVVELHTHTMEGGMMRMRPVEKIDLPAGKQVALQPGGLHVMLIGLKQKLVPGERIPLTLLFADGSEKALEAPVRKLQMRMMQNKKMSH</sequence>
<keyword evidence="1" id="KW-1133">Transmembrane helix</keyword>
<dbReference type="InterPro" id="IPR007410">
    <property type="entry name" value="LpqE-like"/>
</dbReference>
<dbReference type="SUPFAM" id="SSF110087">
    <property type="entry name" value="DR1885-like metal-binding protein"/>
    <property type="match status" value="1"/>
</dbReference>
<name>G2DBL3_9GAMM</name>
<feature type="transmembrane region" description="Helical" evidence="1">
    <location>
        <begin position="12"/>
        <end position="36"/>
    </location>
</feature>
<dbReference type="InterPro" id="IPR058248">
    <property type="entry name" value="Lxx211020-like"/>
</dbReference>
<evidence type="ECO:0000313" key="3">
    <source>
        <dbReference type="Proteomes" id="UP000004491"/>
    </source>
</evidence>
<reference evidence="2" key="1">
    <citation type="journal article" date="2011" name="ISME J.">
        <title>The endosymbionts of the deep-sea tubeworms Riftia pachyptila and Tevnia jerichonana share an identical physiology as revealed by proteogenomic analyses.</title>
        <authorList>
            <person name="Gardebrecht A."/>
            <person name="Markert S."/>
            <person name="Felbeck H."/>
            <person name="Thuermer A."/>
            <person name="Albrecht D."/>
            <person name="Wollherr A."/>
            <person name="Kabisch J."/>
            <person name="Lehmann R."/>
            <person name="Daniel R."/>
            <person name="Liesegang H."/>
            <person name="Hecker M."/>
            <person name="Sievert S.M."/>
            <person name="Schweder T."/>
        </authorList>
    </citation>
    <scope>NUCLEOTIDE SEQUENCE [LARGE SCALE GENOMIC DNA]</scope>
</reference>
<dbReference type="Pfam" id="PF04314">
    <property type="entry name" value="PCuAC"/>
    <property type="match status" value="1"/>
</dbReference>
<comment type="caution">
    <text evidence="2">The sequence shown here is derived from an EMBL/GenBank/DDBJ whole genome shotgun (WGS) entry which is preliminary data.</text>
</comment>
<keyword evidence="1" id="KW-0812">Transmembrane</keyword>
<gene>
    <name evidence="2" type="ORF">Rifp1Sym_as00260</name>
</gene>
<dbReference type="EMBL" id="AFOC01000019">
    <property type="protein sequence ID" value="EGV52004.1"/>
    <property type="molecule type" value="Genomic_DNA"/>
</dbReference>
<proteinExistence type="predicted"/>
<evidence type="ECO:0000256" key="1">
    <source>
        <dbReference type="SAM" id="Phobius"/>
    </source>
</evidence>
<dbReference type="PATRIC" id="fig|1048808.3.peg.979"/>
<dbReference type="PANTHER" id="PTHR36302:SF1">
    <property type="entry name" value="COPPER CHAPERONE PCU(A)C"/>
    <property type="match status" value="1"/>
</dbReference>